<dbReference type="AlphaFoldDB" id="A0A0R3QEL4"/>
<proteinExistence type="predicted"/>
<reference evidence="1" key="1">
    <citation type="submission" date="2017-02" db="UniProtKB">
        <authorList>
            <consortium name="WormBaseParasite"/>
        </authorList>
    </citation>
    <scope>IDENTIFICATION</scope>
</reference>
<accession>A0A0R3QEL4</accession>
<organism evidence="1">
    <name type="scientific">Brugia timori</name>
    <dbReference type="NCBI Taxonomy" id="42155"/>
    <lineage>
        <taxon>Eukaryota</taxon>
        <taxon>Metazoa</taxon>
        <taxon>Ecdysozoa</taxon>
        <taxon>Nematoda</taxon>
        <taxon>Chromadorea</taxon>
        <taxon>Rhabditida</taxon>
        <taxon>Spirurina</taxon>
        <taxon>Spiruromorpha</taxon>
        <taxon>Filarioidea</taxon>
        <taxon>Onchocercidae</taxon>
        <taxon>Brugia</taxon>
    </lineage>
</organism>
<name>A0A0R3QEL4_9BILA</name>
<dbReference type="WBParaSite" id="BTMF_0000480401-mRNA-1">
    <property type="protein sequence ID" value="BTMF_0000480401-mRNA-1"/>
    <property type="gene ID" value="BTMF_0000480401"/>
</dbReference>
<protein>
    <submittedName>
        <fullName evidence="1">Uncharacterized protein</fullName>
    </submittedName>
</protein>
<evidence type="ECO:0000313" key="1">
    <source>
        <dbReference type="WBParaSite" id="BTMF_0000480401-mRNA-1"/>
    </source>
</evidence>
<sequence length="53" mass="6207">LKTPGDMFMKDSRIWKQLATNEIQQEESRRRLLCSDTVTISDKKQHETNAKLS</sequence>